<feature type="region of interest" description="Disordered" evidence="6">
    <location>
        <begin position="31"/>
        <end position="56"/>
    </location>
</feature>
<comment type="subcellular location">
    <subcellularLocation>
        <location evidence="1">Membrane</location>
        <topology evidence="1">Multi-pass membrane protein</topology>
    </subcellularLocation>
</comment>
<feature type="transmembrane region" description="Helical" evidence="7">
    <location>
        <begin position="92"/>
        <end position="110"/>
    </location>
</feature>
<dbReference type="Proteomes" id="UP001642484">
    <property type="component" value="Unassembled WGS sequence"/>
</dbReference>
<comment type="similarity">
    <text evidence="2">Belongs to the peptidase S54 family.</text>
</comment>
<evidence type="ECO:0000313" key="9">
    <source>
        <dbReference type="EMBL" id="CAK9090329.1"/>
    </source>
</evidence>
<sequence length="339" mass="37954">MLRARLARHFFTGRPLDRRACRRARLQRLQKRFQRRPTASGDEALEAQSPPADSEIRREAVSLTPRGAASAHGHEMLSSTVTGKATEEEHDYWPIFILLQALLALSLWVMGASQEREILSAKAGLDTLLPGRTNMATHKDCEDLRWQIWRWLTYQYTHFGLSHIILNVVMILMVGIRLEMYHGHWRTCVIFNLGVICAAFNFAVIDGHASLIGMSGGVYALMGMTFGSLILNWHDTRYRRPELLVLLMLFVLDLAFAYVSASPDNETSHSAHFGGYASGVVLGVLMGRNLDEEEAQQHAKTLRGERILQAVLASIGTNMSIVEYRGCGEGDGAFTAKRQ</sequence>
<feature type="domain" description="Peptidase S54 rhomboid" evidence="8">
    <location>
        <begin position="145"/>
        <end position="288"/>
    </location>
</feature>
<keyword evidence="4 7" id="KW-1133">Transmembrane helix</keyword>
<gene>
    <name evidence="9" type="ORF">CCMP2556_LOCUS43415</name>
</gene>
<evidence type="ECO:0000256" key="2">
    <source>
        <dbReference type="ARBA" id="ARBA00009045"/>
    </source>
</evidence>
<feature type="transmembrane region" description="Helical" evidence="7">
    <location>
        <begin position="188"/>
        <end position="205"/>
    </location>
</feature>
<evidence type="ECO:0000256" key="7">
    <source>
        <dbReference type="SAM" id="Phobius"/>
    </source>
</evidence>
<organism evidence="9 10">
    <name type="scientific">Durusdinium trenchii</name>
    <dbReference type="NCBI Taxonomy" id="1381693"/>
    <lineage>
        <taxon>Eukaryota</taxon>
        <taxon>Sar</taxon>
        <taxon>Alveolata</taxon>
        <taxon>Dinophyceae</taxon>
        <taxon>Suessiales</taxon>
        <taxon>Symbiodiniaceae</taxon>
        <taxon>Durusdinium</taxon>
    </lineage>
</organism>
<feature type="transmembrane region" description="Helical" evidence="7">
    <location>
        <begin position="273"/>
        <end position="290"/>
    </location>
</feature>
<protein>
    <recommendedName>
        <fullName evidence="8">Peptidase S54 rhomboid domain-containing protein</fullName>
    </recommendedName>
</protein>
<comment type="caution">
    <text evidence="9">The sequence shown here is derived from an EMBL/GenBank/DDBJ whole genome shotgun (WGS) entry which is preliminary data.</text>
</comment>
<feature type="transmembrane region" description="Helical" evidence="7">
    <location>
        <begin position="156"/>
        <end position="176"/>
    </location>
</feature>
<dbReference type="Gene3D" id="1.20.1540.10">
    <property type="entry name" value="Rhomboid-like"/>
    <property type="match status" value="1"/>
</dbReference>
<evidence type="ECO:0000256" key="6">
    <source>
        <dbReference type="SAM" id="MobiDB-lite"/>
    </source>
</evidence>
<dbReference type="InterPro" id="IPR051739">
    <property type="entry name" value="Rhomboid_IM_Serine_Proteases"/>
</dbReference>
<dbReference type="PANTHER" id="PTHR45840">
    <property type="entry name" value="RHOMBOID-RELATED PROTEIN"/>
    <property type="match status" value="1"/>
</dbReference>
<dbReference type="InterPro" id="IPR022764">
    <property type="entry name" value="Peptidase_S54_rhomboid_dom"/>
</dbReference>
<name>A0ABP0QPY3_9DINO</name>
<evidence type="ECO:0000313" key="10">
    <source>
        <dbReference type="Proteomes" id="UP001642484"/>
    </source>
</evidence>
<evidence type="ECO:0000259" key="8">
    <source>
        <dbReference type="Pfam" id="PF01694"/>
    </source>
</evidence>
<dbReference type="Pfam" id="PF01694">
    <property type="entry name" value="Rhomboid"/>
    <property type="match status" value="1"/>
</dbReference>
<dbReference type="SUPFAM" id="SSF144091">
    <property type="entry name" value="Rhomboid-like"/>
    <property type="match status" value="1"/>
</dbReference>
<dbReference type="InterPro" id="IPR035952">
    <property type="entry name" value="Rhomboid-like_sf"/>
</dbReference>
<accession>A0ABP0QPY3</accession>
<dbReference type="EMBL" id="CAXAMN010024829">
    <property type="protein sequence ID" value="CAK9090329.1"/>
    <property type="molecule type" value="Genomic_DNA"/>
</dbReference>
<evidence type="ECO:0000256" key="4">
    <source>
        <dbReference type="ARBA" id="ARBA00022989"/>
    </source>
</evidence>
<proteinExistence type="inferred from homology"/>
<feature type="transmembrane region" description="Helical" evidence="7">
    <location>
        <begin position="243"/>
        <end position="261"/>
    </location>
</feature>
<feature type="transmembrane region" description="Helical" evidence="7">
    <location>
        <begin position="211"/>
        <end position="231"/>
    </location>
</feature>
<keyword evidence="10" id="KW-1185">Reference proteome</keyword>
<evidence type="ECO:0000256" key="3">
    <source>
        <dbReference type="ARBA" id="ARBA00022692"/>
    </source>
</evidence>
<keyword evidence="3 7" id="KW-0812">Transmembrane</keyword>
<keyword evidence="5 7" id="KW-0472">Membrane</keyword>
<evidence type="ECO:0000256" key="1">
    <source>
        <dbReference type="ARBA" id="ARBA00004141"/>
    </source>
</evidence>
<dbReference type="PANTHER" id="PTHR45840:SF2">
    <property type="entry name" value="PROTEIN RHOMBOID-RELATED"/>
    <property type="match status" value="1"/>
</dbReference>
<evidence type="ECO:0000256" key="5">
    <source>
        <dbReference type="ARBA" id="ARBA00023136"/>
    </source>
</evidence>
<reference evidence="9 10" key="1">
    <citation type="submission" date="2024-02" db="EMBL/GenBank/DDBJ databases">
        <authorList>
            <person name="Chen Y."/>
            <person name="Shah S."/>
            <person name="Dougan E. K."/>
            <person name="Thang M."/>
            <person name="Chan C."/>
        </authorList>
    </citation>
    <scope>NUCLEOTIDE SEQUENCE [LARGE SCALE GENOMIC DNA]</scope>
</reference>